<dbReference type="EMBL" id="PUHY01000005">
    <property type="protein sequence ID" value="PQO37755.1"/>
    <property type="molecule type" value="Genomic_DNA"/>
</dbReference>
<feature type="transmembrane region" description="Helical" evidence="1">
    <location>
        <begin position="392"/>
        <end position="416"/>
    </location>
</feature>
<protein>
    <submittedName>
        <fullName evidence="2">Uncharacterized protein</fullName>
    </submittedName>
</protein>
<feature type="transmembrane region" description="Helical" evidence="1">
    <location>
        <begin position="42"/>
        <end position="63"/>
    </location>
</feature>
<sequence>MRSLIWKQWRENRGYLLLFSAWMLLGTAYCVGYECAYQFRAAIGSFSGTAMLYATCAAVFLAMRTAQEERTSGTLPFTSALPVSMRRVAGVRMTAAAATLALPIVLGAILVTLALATGLIEQVLPRDAAYTTQLPDRATGSLIVSLEQLWSVTTIAILGGVELLIVLSLVGCWLGNQAQVGFLGAVFGLGTMILAGFGWMSQPRNEMFQLVYGSFIPQSLVVQWGYGTETGSYTDHELATYRWAAMGLASLLLLILGAIFTTQYGRLPRPASEKTGGSWRWRLPSVWSYVPFRPAGPAMAQIWLELRQAFPLAFYGALLAILVTVATIVMEGDIESPGSSFAQSFQAQLPHTVFFVGMLWSTVVAAGLYSADLGERLGSFWRSRPISPAMWFWTKFFVGLLMVEICLDAVSIAVSWNGPRGGMTQGMSWSFVACFPLLHAWMYTLAVLGTCVVRKPVIGGFLAIFTYMVLMIVVTSFPQTNWMEPLQVYNDLLFAERQSNDSFFVLDNPLLYKYSVVYGTMVASIVLFSVLAYRAARPLEPEQRWTRFLTA</sequence>
<feature type="transmembrane region" description="Helical" evidence="1">
    <location>
        <begin position="516"/>
        <end position="536"/>
    </location>
</feature>
<dbReference type="AlphaFoldDB" id="A0A2S8FZY4"/>
<evidence type="ECO:0000313" key="2">
    <source>
        <dbReference type="EMBL" id="PQO37755.1"/>
    </source>
</evidence>
<name>A0A2S8FZY4_9BACT</name>
<evidence type="ECO:0000313" key="3">
    <source>
        <dbReference type="Proteomes" id="UP000238322"/>
    </source>
</evidence>
<gene>
    <name evidence="2" type="ORF">C5Y83_07370</name>
</gene>
<proteinExistence type="predicted"/>
<feature type="transmembrane region" description="Helical" evidence="1">
    <location>
        <begin position="180"/>
        <end position="200"/>
    </location>
</feature>
<dbReference type="OrthoDB" id="278798at2"/>
<organism evidence="2 3">
    <name type="scientific">Blastopirellula marina</name>
    <dbReference type="NCBI Taxonomy" id="124"/>
    <lineage>
        <taxon>Bacteria</taxon>
        <taxon>Pseudomonadati</taxon>
        <taxon>Planctomycetota</taxon>
        <taxon>Planctomycetia</taxon>
        <taxon>Pirellulales</taxon>
        <taxon>Pirellulaceae</taxon>
        <taxon>Blastopirellula</taxon>
    </lineage>
</organism>
<feature type="transmembrane region" description="Helical" evidence="1">
    <location>
        <begin position="95"/>
        <end position="120"/>
    </location>
</feature>
<keyword evidence="1" id="KW-1133">Transmembrane helix</keyword>
<feature type="transmembrane region" description="Helical" evidence="1">
    <location>
        <begin position="349"/>
        <end position="371"/>
    </location>
</feature>
<feature type="transmembrane region" description="Helical" evidence="1">
    <location>
        <begin position="149"/>
        <end position="173"/>
    </location>
</feature>
<feature type="transmembrane region" description="Helical" evidence="1">
    <location>
        <begin position="457"/>
        <end position="477"/>
    </location>
</feature>
<evidence type="ECO:0000256" key="1">
    <source>
        <dbReference type="SAM" id="Phobius"/>
    </source>
</evidence>
<comment type="caution">
    <text evidence="2">The sequence shown here is derived from an EMBL/GenBank/DDBJ whole genome shotgun (WGS) entry which is preliminary data.</text>
</comment>
<accession>A0A2S8FZY4</accession>
<feature type="transmembrane region" description="Helical" evidence="1">
    <location>
        <begin position="309"/>
        <end position="329"/>
    </location>
</feature>
<dbReference type="Proteomes" id="UP000238322">
    <property type="component" value="Unassembled WGS sequence"/>
</dbReference>
<feature type="transmembrane region" description="Helical" evidence="1">
    <location>
        <begin position="241"/>
        <end position="260"/>
    </location>
</feature>
<dbReference type="RefSeq" id="WP_105329004.1">
    <property type="nucleotide sequence ID" value="NZ_PUHY01000005.1"/>
</dbReference>
<keyword evidence="1" id="KW-0472">Membrane</keyword>
<keyword evidence="1" id="KW-0812">Transmembrane</keyword>
<reference evidence="2 3" key="1">
    <citation type="submission" date="2018-02" db="EMBL/GenBank/DDBJ databases">
        <title>Comparative genomes isolates from brazilian mangrove.</title>
        <authorList>
            <person name="Araujo J.E."/>
            <person name="Taketani R.G."/>
            <person name="Silva M.C.P."/>
            <person name="Loureco M.V."/>
            <person name="Andreote F.D."/>
        </authorList>
    </citation>
    <scope>NUCLEOTIDE SEQUENCE [LARGE SCALE GENOMIC DNA]</scope>
    <source>
        <strain evidence="2 3">Hex-1 MGV</strain>
    </source>
</reference>
<feature type="transmembrane region" description="Helical" evidence="1">
    <location>
        <begin position="428"/>
        <end position="450"/>
    </location>
</feature>